<evidence type="ECO:0000313" key="1">
    <source>
        <dbReference type="EMBL" id="KKK71219.1"/>
    </source>
</evidence>
<comment type="caution">
    <text evidence="1">The sequence shown here is derived from an EMBL/GenBank/DDBJ whole genome shotgun (WGS) entry which is preliminary data.</text>
</comment>
<protein>
    <submittedName>
        <fullName evidence="1">Uncharacterized protein</fullName>
    </submittedName>
</protein>
<gene>
    <name evidence="1" type="ORF">LCGC14_2916140</name>
</gene>
<dbReference type="AlphaFoldDB" id="A0A0F8ZXR6"/>
<reference evidence="1" key="1">
    <citation type="journal article" date="2015" name="Nature">
        <title>Complex archaea that bridge the gap between prokaryotes and eukaryotes.</title>
        <authorList>
            <person name="Spang A."/>
            <person name="Saw J.H."/>
            <person name="Jorgensen S.L."/>
            <person name="Zaremba-Niedzwiedzka K."/>
            <person name="Martijn J."/>
            <person name="Lind A.E."/>
            <person name="van Eijk R."/>
            <person name="Schleper C."/>
            <person name="Guy L."/>
            <person name="Ettema T.J."/>
        </authorList>
    </citation>
    <scope>NUCLEOTIDE SEQUENCE</scope>
</reference>
<accession>A0A0F8ZXR6</accession>
<proteinExistence type="predicted"/>
<feature type="non-terminal residue" evidence="1">
    <location>
        <position position="1"/>
    </location>
</feature>
<sequence>IKKRCIYLKPAFWKKFDKMGFGYNKAFDDVYNMQESPLKVIKRKNFDTKKLVWFDGIADSFYALDEKNPMSIPYRISYIGGITNEYFDLNKVEKILKANPYVWDIKNIAIPYYNCSRNCNVAVEFMVRLPQDTHDKICEYFKNTVKAIHWTCAVKNQFVYRPYFEGMKDAPFDVDVLGIREAFRDANENEDDY</sequence>
<dbReference type="EMBL" id="LAZR01057833">
    <property type="protein sequence ID" value="KKK71219.1"/>
    <property type="molecule type" value="Genomic_DNA"/>
</dbReference>
<organism evidence="1">
    <name type="scientific">marine sediment metagenome</name>
    <dbReference type="NCBI Taxonomy" id="412755"/>
    <lineage>
        <taxon>unclassified sequences</taxon>
        <taxon>metagenomes</taxon>
        <taxon>ecological metagenomes</taxon>
    </lineage>
</organism>
<name>A0A0F8ZXR6_9ZZZZ</name>